<keyword evidence="3" id="KW-1185">Reference proteome</keyword>
<evidence type="ECO:0000313" key="3">
    <source>
        <dbReference type="Proteomes" id="UP001595617"/>
    </source>
</evidence>
<evidence type="ECO:0000256" key="1">
    <source>
        <dbReference type="SAM" id="Phobius"/>
    </source>
</evidence>
<comment type="caution">
    <text evidence="2">The sequence shown here is derived from an EMBL/GenBank/DDBJ whole genome shotgun (WGS) entry which is preliminary data.</text>
</comment>
<dbReference type="RefSeq" id="WP_380697096.1">
    <property type="nucleotide sequence ID" value="NZ_JBHRYR010000003.1"/>
</dbReference>
<gene>
    <name evidence="2" type="ORF">ACFOOG_12710</name>
</gene>
<evidence type="ECO:0000313" key="2">
    <source>
        <dbReference type="EMBL" id="MFC3853697.1"/>
    </source>
</evidence>
<dbReference type="Proteomes" id="UP001595617">
    <property type="component" value="Unassembled WGS sequence"/>
</dbReference>
<keyword evidence="1" id="KW-0472">Membrane</keyword>
<protein>
    <submittedName>
        <fullName evidence="2">Uncharacterized protein</fullName>
    </submittedName>
</protein>
<feature type="transmembrane region" description="Helical" evidence="1">
    <location>
        <begin position="56"/>
        <end position="78"/>
    </location>
</feature>
<dbReference type="EMBL" id="JBHRYR010000003">
    <property type="protein sequence ID" value="MFC3853697.1"/>
    <property type="molecule type" value="Genomic_DNA"/>
</dbReference>
<keyword evidence="1" id="KW-1133">Transmembrane helix</keyword>
<name>A0ABV8A1Z3_9GAMM</name>
<keyword evidence="1" id="KW-0812">Transmembrane</keyword>
<feature type="transmembrane region" description="Helical" evidence="1">
    <location>
        <begin position="124"/>
        <end position="142"/>
    </location>
</feature>
<sequence>MHTVGKLRRFLSFVLAVGCTTALGSAVQTQFNLAALAAMDVDIDWAVRWSSTQHDLLYFSPIFAILVVPGFFFAFLLAGVLARLLSPLRGLIFALAGGSALWVAFWVINTVLPMPTLIAATRTSLGLYSMVLTGVVGGWVFARLTRTGRQGWDPQGDIRMRFR</sequence>
<organism evidence="2 3">
    <name type="scientific">Saccharospirillum mangrovi</name>
    <dbReference type="NCBI Taxonomy" id="2161747"/>
    <lineage>
        <taxon>Bacteria</taxon>
        <taxon>Pseudomonadati</taxon>
        <taxon>Pseudomonadota</taxon>
        <taxon>Gammaproteobacteria</taxon>
        <taxon>Oceanospirillales</taxon>
        <taxon>Saccharospirillaceae</taxon>
        <taxon>Saccharospirillum</taxon>
    </lineage>
</organism>
<proteinExistence type="predicted"/>
<accession>A0ABV8A1Z3</accession>
<reference evidence="3" key="1">
    <citation type="journal article" date="2019" name="Int. J. Syst. Evol. Microbiol.">
        <title>The Global Catalogue of Microorganisms (GCM) 10K type strain sequencing project: providing services to taxonomists for standard genome sequencing and annotation.</title>
        <authorList>
            <consortium name="The Broad Institute Genomics Platform"/>
            <consortium name="The Broad Institute Genome Sequencing Center for Infectious Disease"/>
            <person name="Wu L."/>
            <person name="Ma J."/>
        </authorList>
    </citation>
    <scope>NUCLEOTIDE SEQUENCE [LARGE SCALE GENOMIC DNA]</scope>
    <source>
        <strain evidence="3">IBRC 10765</strain>
    </source>
</reference>
<feature type="transmembrane region" description="Helical" evidence="1">
    <location>
        <begin position="90"/>
        <end position="112"/>
    </location>
</feature>